<dbReference type="RefSeq" id="WP_390200066.1">
    <property type="nucleotide sequence ID" value="NZ_JBHSDV010000004.1"/>
</dbReference>
<accession>A0ABV8VW78</accession>
<reference evidence="4" key="1">
    <citation type="journal article" date="2019" name="Int. J. Syst. Evol. Microbiol.">
        <title>The Global Catalogue of Microorganisms (GCM) 10K type strain sequencing project: providing services to taxonomists for standard genome sequencing and annotation.</title>
        <authorList>
            <consortium name="The Broad Institute Genomics Platform"/>
            <consortium name="The Broad Institute Genome Sequencing Center for Infectious Disease"/>
            <person name="Wu L."/>
            <person name="Ma J."/>
        </authorList>
    </citation>
    <scope>NUCLEOTIDE SEQUENCE [LARGE SCALE GENOMIC DNA]</scope>
    <source>
        <strain evidence="4">KACC 14058</strain>
    </source>
</reference>
<evidence type="ECO:0000259" key="2">
    <source>
        <dbReference type="Pfam" id="PF22124"/>
    </source>
</evidence>
<dbReference type="InterPro" id="IPR027414">
    <property type="entry name" value="GH95_N_dom"/>
</dbReference>
<feature type="domain" description="Glycosyl hydrolase family 95 N-terminal" evidence="1">
    <location>
        <begin position="11"/>
        <end position="216"/>
    </location>
</feature>
<evidence type="ECO:0000313" key="4">
    <source>
        <dbReference type="Proteomes" id="UP001595880"/>
    </source>
</evidence>
<organism evidence="3 4">
    <name type="scientific">Gracilibacillus marinus</name>
    <dbReference type="NCBI Taxonomy" id="630535"/>
    <lineage>
        <taxon>Bacteria</taxon>
        <taxon>Bacillati</taxon>
        <taxon>Bacillota</taxon>
        <taxon>Bacilli</taxon>
        <taxon>Bacillales</taxon>
        <taxon>Bacillaceae</taxon>
        <taxon>Gracilibacillus</taxon>
    </lineage>
</organism>
<dbReference type="Pfam" id="PF14498">
    <property type="entry name" value="Glyco_hyd_65N_2"/>
    <property type="match status" value="1"/>
</dbReference>
<evidence type="ECO:0000313" key="3">
    <source>
        <dbReference type="EMBL" id="MFC4388787.1"/>
    </source>
</evidence>
<keyword evidence="3" id="KW-0378">Hydrolase</keyword>
<dbReference type="PANTHER" id="PTHR31084:SF0">
    <property type="entry name" value="ALPHA-L-FUCOSIDASE 2"/>
    <property type="match status" value="1"/>
</dbReference>
<dbReference type="GO" id="GO:0016787">
    <property type="term" value="F:hydrolase activity"/>
    <property type="evidence" value="ECO:0007669"/>
    <property type="project" value="UniProtKB-KW"/>
</dbReference>
<dbReference type="SUPFAM" id="SSF48208">
    <property type="entry name" value="Six-hairpin glycosidases"/>
    <property type="match status" value="1"/>
</dbReference>
<dbReference type="InterPro" id="IPR012341">
    <property type="entry name" value="6hp_glycosidase-like_sf"/>
</dbReference>
<keyword evidence="4" id="KW-1185">Reference proteome</keyword>
<dbReference type="Gene3D" id="1.50.10.10">
    <property type="match status" value="1"/>
</dbReference>
<feature type="domain" description="Glycosyl hydrolase family 95 catalytic" evidence="2">
    <location>
        <begin position="258"/>
        <end position="661"/>
    </location>
</feature>
<gene>
    <name evidence="3" type="ORF">ACFOZ1_13380</name>
</gene>
<name>A0ABV8VW78_9BACI</name>
<dbReference type="Pfam" id="PF22124">
    <property type="entry name" value="Glyco_hydro_95_cat"/>
    <property type="match status" value="1"/>
</dbReference>
<evidence type="ECO:0000259" key="1">
    <source>
        <dbReference type="Pfam" id="PF14498"/>
    </source>
</evidence>
<dbReference type="Proteomes" id="UP001595880">
    <property type="component" value="Unassembled WGS sequence"/>
</dbReference>
<sequence>MSISVPTKGVWTEEVAFKWEDAFVSGNGSHGVMIYGEPTQETIIVNHCRLYLPQGNSYTVPDMADYLTEFRKQIKNRGYRKALEMYYEEAQIRGYEGLTFSDSSHPGMHVQIISNDSEYKNYRRTLNYETGEIQICSFSNKKERISKAFTSRVTNEIVYAISPGQYTIEISNYYNDKLKQKYTYSNNMIHMNGKYCHSDGGYDGFVYINHSTNVMIKKASVFEVTSDDMILLRMKVVPYENETKRMVLHQKHPEEKTYHTLLEEHTSVHRQLFNRVTLSLTNNDSRKQSITNIVKEAKLKQMMTPTLIEKMYDAGRYMYICSAGELTPNLQGIWTGTFEPAWSGDFTFDTNVQLSIASALSSHVEEGLLGYFRLLKELKPGFKENARKYYGANGILSSAHSSNSGRHVHWNPDWPLHIWTCGAGWLAHWYFEYYRFTDDRLFLEEEAIPFLEEVVAFYQDFLTEDDDGIYQFTPSYSAENGSADNATQDVAVAKEVLMNLIRAYDILGEKSEKPVQCHKMLEKMPSYAINDDGVLKEWIDPNKEENYNHRHFSHLYPIFQSREFNEITNPTMWKAARKAFDKRLEAWLLNEEGNTSSTHGRMHSALCATQFHMPELIEDIFWLLVKNDCFYSSLMMSHYNQQEVFNVDGNGAFPQVIHEMLADVSNGRLTLLGSIPKTMEKGEIKGFRLPDGMIMRTLYWNLSENILSVEIECTKAQQLELYFPLFTQTKENNLCISFEQNKMFRYQFNLIK</sequence>
<dbReference type="EMBL" id="JBHSDV010000004">
    <property type="protein sequence ID" value="MFC4388787.1"/>
    <property type="molecule type" value="Genomic_DNA"/>
</dbReference>
<dbReference type="PANTHER" id="PTHR31084">
    <property type="entry name" value="ALPHA-L-FUCOSIDASE 2"/>
    <property type="match status" value="1"/>
</dbReference>
<proteinExistence type="predicted"/>
<comment type="caution">
    <text evidence="3">The sequence shown here is derived from an EMBL/GenBank/DDBJ whole genome shotgun (WGS) entry which is preliminary data.</text>
</comment>
<dbReference type="InterPro" id="IPR008928">
    <property type="entry name" value="6-hairpin_glycosidase_sf"/>
</dbReference>
<dbReference type="InterPro" id="IPR054363">
    <property type="entry name" value="GH95_cat"/>
</dbReference>
<protein>
    <submittedName>
        <fullName evidence="3">Glycoside hydrolase N-terminal domain-containing protein</fullName>
    </submittedName>
</protein>